<evidence type="ECO:0000256" key="2">
    <source>
        <dbReference type="ARBA" id="ARBA00012923"/>
    </source>
</evidence>
<dbReference type="InterPro" id="IPR022677">
    <property type="entry name" value="NMT_C"/>
</dbReference>
<dbReference type="Gene3D" id="3.40.630.170">
    <property type="match status" value="1"/>
</dbReference>
<dbReference type="GO" id="GO:0005737">
    <property type="term" value="C:cytoplasm"/>
    <property type="evidence" value="ECO:0007669"/>
    <property type="project" value="TreeGrafter"/>
</dbReference>
<keyword evidence="3" id="KW-0808">Transferase</keyword>
<protein>
    <recommendedName>
        <fullName evidence="2">glycylpeptide N-tetradecanoyltransferase</fullName>
        <ecNumber evidence="2">2.3.1.97</ecNumber>
    </recommendedName>
    <alternativeName>
        <fullName evidence="5">Myristoyl-CoA:protein N-myristoyltransferase</fullName>
    </alternativeName>
</protein>
<organism evidence="9">
    <name type="scientific">viral metagenome</name>
    <dbReference type="NCBI Taxonomy" id="1070528"/>
    <lineage>
        <taxon>unclassified sequences</taxon>
        <taxon>metagenomes</taxon>
        <taxon>organismal metagenomes</taxon>
    </lineage>
</organism>
<accession>A0A6C0EBD9</accession>
<dbReference type="Pfam" id="PF01233">
    <property type="entry name" value="NMT"/>
    <property type="match status" value="1"/>
</dbReference>
<keyword evidence="4" id="KW-0012">Acyltransferase</keyword>
<dbReference type="EMBL" id="MN739778">
    <property type="protein sequence ID" value="QHT26052.1"/>
    <property type="molecule type" value="Genomic_DNA"/>
</dbReference>
<dbReference type="InterPro" id="IPR022676">
    <property type="entry name" value="NMT_N"/>
</dbReference>
<reference evidence="9" key="1">
    <citation type="journal article" date="2020" name="Nature">
        <title>Giant virus diversity and host interactions through global metagenomics.</title>
        <authorList>
            <person name="Schulz F."/>
            <person name="Roux S."/>
            <person name="Paez-Espino D."/>
            <person name="Jungbluth S."/>
            <person name="Walsh D.A."/>
            <person name="Denef V.J."/>
            <person name="McMahon K.D."/>
            <person name="Konstantinidis K.T."/>
            <person name="Eloe-Fadrosh E.A."/>
            <person name="Kyrpides N.C."/>
            <person name="Woyke T."/>
        </authorList>
    </citation>
    <scope>NUCLEOTIDE SEQUENCE</scope>
    <source>
        <strain evidence="9">GVMAG-M-3300023179-27</strain>
    </source>
</reference>
<dbReference type="AlphaFoldDB" id="A0A6C0EBD9"/>
<feature type="domain" description="Glycylpeptide N-tetradecanoyltransferase C-terminal" evidence="8">
    <location>
        <begin position="253"/>
        <end position="420"/>
    </location>
</feature>
<evidence type="ECO:0000313" key="9">
    <source>
        <dbReference type="EMBL" id="QHT26052.1"/>
    </source>
</evidence>
<evidence type="ECO:0000256" key="1">
    <source>
        <dbReference type="ARBA" id="ARBA00009469"/>
    </source>
</evidence>
<feature type="compositionally biased region" description="Basic and acidic residues" evidence="6">
    <location>
        <begin position="12"/>
        <end position="35"/>
    </location>
</feature>
<dbReference type="PANTHER" id="PTHR11377:SF5">
    <property type="entry name" value="GLYCYLPEPTIDE N-TETRADECANOYLTRANSFERASE"/>
    <property type="match status" value="1"/>
</dbReference>
<feature type="compositionally biased region" description="Basic residues" evidence="6">
    <location>
        <begin position="1"/>
        <end position="11"/>
    </location>
</feature>
<dbReference type="InterPro" id="IPR000903">
    <property type="entry name" value="NMT"/>
</dbReference>
<dbReference type="SUPFAM" id="SSF55729">
    <property type="entry name" value="Acyl-CoA N-acyltransferases (Nat)"/>
    <property type="match status" value="2"/>
</dbReference>
<feature type="domain" description="Glycylpeptide N-tetradecanoyltransferase N-terminal" evidence="7">
    <location>
        <begin position="77"/>
        <end position="211"/>
    </location>
</feature>
<dbReference type="PANTHER" id="PTHR11377">
    <property type="entry name" value="N-MYRISTOYL TRANSFERASE"/>
    <property type="match status" value="1"/>
</dbReference>
<dbReference type="GO" id="GO:0004379">
    <property type="term" value="F:glycylpeptide N-tetradecanoyltransferase activity"/>
    <property type="evidence" value="ECO:0007669"/>
    <property type="project" value="UniProtKB-EC"/>
</dbReference>
<evidence type="ECO:0000259" key="7">
    <source>
        <dbReference type="Pfam" id="PF01233"/>
    </source>
</evidence>
<feature type="region of interest" description="Disordered" evidence="6">
    <location>
        <begin position="1"/>
        <end position="35"/>
    </location>
</feature>
<name>A0A6C0EBD9_9ZZZZ</name>
<dbReference type="InterPro" id="IPR016181">
    <property type="entry name" value="Acyl_CoA_acyltransferase"/>
</dbReference>
<evidence type="ECO:0000256" key="3">
    <source>
        <dbReference type="ARBA" id="ARBA00022679"/>
    </source>
</evidence>
<dbReference type="Pfam" id="PF02799">
    <property type="entry name" value="NMT_C"/>
    <property type="match status" value="1"/>
</dbReference>
<sequence>MPRKIPKIKKTLKSEPKKDTDVVEKKNDVKEEKHDPNEKFYKANHKFWKNKPVVDFKEYIRQSEEIEDLSKREIYSQDTPLKLPLGFRWDLNSDLNDVTEFLKNNYLVDKTEKFRLNYTSEFLRWSLYDGFILTLKKEDDICGCIGVNYKNVIIYNKKVKMAEATYLCTDVKLRSKNMASVLIDEAVRIACHNGVSNGCFTTERKVPSPITKLKYYHRPINFEKLNDAEFINKTFVDVDKKIDYFSVKEKSYLEDATLEDIDKIYDIYLENLKQFTITAEYTKEQLQHYLFSDFSKTYVYKIDGQIVDFGSFYNLDYIYKKEITEDEKLVTVEDNIKTSYLLLSTSQNILTEAMLKELIIKSSENNSDVFNLLDMMDIGNAICAPEFDIDDYDKIYGSLKFMRGNAHVYFYLFNWKCQPILPNQICWNVF</sequence>
<evidence type="ECO:0000256" key="4">
    <source>
        <dbReference type="ARBA" id="ARBA00023315"/>
    </source>
</evidence>
<proteinExistence type="inferred from homology"/>
<comment type="similarity">
    <text evidence="1">Belongs to the NMT family.</text>
</comment>
<dbReference type="EC" id="2.3.1.97" evidence="2"/>
<evidence type="ECO:0000256" key="6">
    <source>
        <dbReference type="SAM" id="MobiDB-lite"/>
    </source>
</evidence>
<evidence type="ECO:0000259" key="8">
    <source>
        <dbReference type="Pfam" id="PF02799"/>
    </source>
</evidence>
<evidence type="ECO:0000256" key="5">
    <source>
        <dbReference type="ARBA" id="ARBA00031242"/>
    </source>
</evidence>